<evidence type="ECO:0000313" key="3">
    <source>
        <dbReference type="Proteomes" id="UP001056384"/>
    </source>
</evidence>
<name>A0A9Q9AW07_9PEZI</name>
<organism evidence="2 3">
    <name type="scientific">Septoria linicola</name>
    <dbReference type="NCBI Taxonomy" id="215465"/>
    <lineage>
        <taxon>Eukaryota</taxon>
        <taxon>Fungi</taxon>
        <taxon>Dikarya</taxon>
        <taxon>Ascomycota</taxon>
        <taxon>Pezizomycotina</taxon>
        <taxon>Dothideomycetes</taxon>
        <taxon>Dothideomycetidae</taxon>
        <taxon>Mycosphaerellales</taxon>
        <taxon>Mycosphaerellaceae</taxon>
        <taxon>Septoria</taxon>
    </lineage>
</organism>
<reference evidence="2" key="1">
    <citation type="submission" date="2022-06" db="EMBL/GenBank/DDBJ databases">
        <title>Complete genome sequences of two strains of the flax pathogen Septoria linicola.</title>
        <authorList>
            <person name="Lapalu N."/>
            <person name="Simon A."/>
            <person name="Demenou B."/>
            <person name="Paumier D."/>
            <person name="Guillot M.-P."/>
            <person name="Gout L."/>
            <person name="Valade R."/>
        </authorList>
    </citation>
    <scope>NUCLEOTIDE SEQUENCE</scope>
    <source>
        <strain evidence="2">SE15195</strain>
    </source>
</reference>
<accession>A0A9Q9AW07</accession>
<feature type="compositionally biased region" description="Low complexity" evidence="1">
    <location>
        <begin position="32"/>
        <end position="47"/>
    </location>
</feature>
<sequence>MAPPFTPKLFRQHLDYIKNGFSSPISRPRLQDSSNSNTSTPTSATSPMSPPDSPTMDRKRKADSTHPDEPTSKRTNTEIEDTNTTVKQMLVPVVSRKETNARLQLHQNHVEASAAARDDDSDDDFVDAEEDVADMSNGVGNPAGAETPFVNMDGVGENGLSVWQSDDADMPSSFMVMEADDEINLFPGFDNSFLDGEDFVFGEPEYGQEGIDDGGPVQLDADGIPAMAEEPIEQYEQPTIVSQAVEQQPQSPIVYDLEDGEDDPDLDAIIADANGTQAYALPLEDDSESEEAVEDLPQPQAPIHSQDSRGVHKLVAQDGQVDQFIVETGRTPEEEHQRSIYDQSELFPSIDDEPEEAQAQPDKDGTQQQQSHNTNGIFSAINYTPAQKTTTDDDDDEVQILDSNDAALIQSFKTKGYTYQAPSNRAATPPLPLNPAEGISPKSQVLPPPTTTTSVINPTYNVSKTSAPTSLLRGAELAHLNGTSGPTVPRDLAPLLKRYHDFHQRTLHLVPNLPNYKSFPWHRRYWIAILYTSKSPRSSSSSSSAGGLKEKDFMWMKGNRHSTISTIWHNYALRTMEEDFVLTCRGEVVAMEDCVEELDWFDDKLVVLRAVRRGSRVFEGLGLGEGQEVAMWKDVGVVPRVVVEVVSLDD</sequence>
<feature type="compositionally biased region" description="Acidic residues" evidence="1">
    <location>
        <begin position="284"/>
        <end position="294"/>
    </location>
</feature>
<dbReference type="EMBL" id="CP099425">
    <property type="protein sequence ID" value="USW56479.1"/>
    <property type="molecule type" value="Genomic_DNA"/>
</dbReference>
<feature type="region of interest" description="Disordered" evidence="1">
    <location>
        <begin position="284"/>
        <end position="310"/>
    </location>
</feature>
<gene>
    <name evidence="2" type="ORF">Slin15195_G097980</name>
</gene>
<protein>
    <submittedName>
        <fullName evidence="2">Uncharacterized protein</fullName>
    </submittedName>
</protein>
<feature type="compositionally biased region" description="Basic and acidic residues" evidence="1">
    <location>
        <begin position="55"/>
        <end position="77"/>
    </location>
</feature>
<evidence type="ECO:0000313" key="2">
    <source>
        <dbReference type="EMBL" id="USW56479.1"/>
    </source>
</evidence>
<dbReference type="AlphaFoldDB" id="A0A9Q9AW07"/>
<evidence type="ECO:0000256" key="1">
    <source>
        <dbReference type="SAM" id="MobiDB-lite"/>
    </source>
</evidence>
<proteinExistence type="predicted"/>
<dbReference type="Proteomes" id="UP001056384">
    <property type="component" value="Chromosome 8"/>
</dbReference>
<keyword evidence="3" id="KW-1185">Reference proteome</keyword>
<feature type="region of interest" description="Disordered" evidence="1">
    <location>
        <begin position="19"/>
        <end position="87"/>
    </location>
</feature>